<evidence type="ECO:0000256" key="7">
    <source>
        <dbReference type="ARBA" id="ARBA00038151"/>
    </source>
</evidence>
<keyword evidence="5 10" id="KW-1133">Transmembrane helix</keyword>
<dbReference type="AlphaFoldDB" id="A0A6L7G262"/>
<keyword evidence="6 10" id="KW-0472">Membrane</keyword>
<feature type="transmembrane region" description="Helical" evidence="10">
    <location>
        <begin position="59"/>
        <end position="78"/>
    </location>
</feature>
<keyword evidence="2" id="KW-0813">Transport</keyword>
<evidence type="ECO:0000256" key="1">
    <source>
        <dbReference type="ARBA" id="ARBA00004651"/>
    </source>
</evidence>
<evidence type="ECO:0000256" key="10">
    <source>
        <dbReference type="SAM" id="Phobius"/>
    </source>
</evidence>
<evidence type="ECO:0000256" key="2">
    <source>
        <dbReference type="ARBA" id="ARBA00022448"/>
    </source>
</evidence>
<feature type="transmembrane region" description="Helical" evidence="10">
    <location>
        <begin position="29"/>
        <end position="47"/>
    </location>
</feature>
<evidence type="ECO:0000256" key="8">
    <source>
        <dbReference type="ARBA" id="ARBA00039168"/>
    </source>
</evidence>
<comment type="caution">
    <text evidence="11">The sequence shown here is derived from an EMBL/GenBank/DDBJ whole genome shotgun (WGS) entry which is preliminary data.</text>
</comment>
<dbReference type="PANTHER" id="PTHR30561">
    <property type="entry name" value="SMR FAMILY PROTON-DEPENDENT DRUG EFFLUX TRANSPORTER SUGE"/>
    <property type="match status" value="1"/>
</dbReference>
<dbReference type="InterPro" id="IPR037185">
    <property type="entry name" value="EmrE-like"/>
</dbReference>
<dbReference type="Gene3D" id="1.10.3730.20">
    <property type="match status" value="1"/>
</dbReference>
<keyword evidence="3" id="KW-1003">Cell membrane</keyword>
<proteinExistence type="inferred from homology"/>
<gene>
    <name evidence="11" type="ORF">GR170_08250</name>
</gene>
<keyword evidence="4 9" id="KW-0812">Transmembrane</keyword>
<reference evidence="11 12" key="1">
    <citation type="submission" date="2019-12" db="EMBL/GenBank/DDBJ databases">
        <authorList>
            <person name="Li M."/>
        </authorList>
    </citation>
    <scope>NUCLEOTIDE SEQUENCE [LARGE SCALE GENOMIC DNA]</scope>
    <source>
        <strain evidence="11 12">GBMRC 2024</strain>
    </source>
</reference>
<dbReference type="FunFam" id="1.10.3730.20:FF:000001">
    <property type="entry name" value="Quaternary ammonium compound resistance transporter SugE"/>
    <property type="match status" value="1"/>
</dbReference>
<evidence type="ECO:0000256" key="9">
    <source>
        <dbReference type="RuleBase" id="RU003942"/>
    </source>
</evidence>
<dbReference type="Pfam" id="PF00893">
    <property type="entry name" value="Multi_Drug_Res"/>
    <property type="match status" value="1"/>
</dbReference>
<protein>
    <recommendedName>
        <fullName evidence="8">Guanidinium exporter</fullName>
    </recommendedName>
</protein>
<evidence type="ECO:0000256" key="6">
    <source>
        <dbReference type="ARBA" id="ARBA00023136"/>
    </source>
</evidence>
<dbReference type="GO" id="GO:0005886">
    <property type="term" value="C:plasma membrane"/>
    <property type="evidence" value="ECO:0007669"/>
    <property type="project" value="UniProtKB-SubCell"/>
</dbReference>
<dbReference type="InterPro" id="IPR000390">
    <property type="entry name" value="Small_drug/metabolite_transptr"/>
</dbReference>
<name>A0A6L7G262_9RHOB</name>
<dbReference type="RefSeq" id="WP_160893549.1">
    <property type="nucleotide sequence ID" value="NZ_WUMU01000006.1"/>
</dbReference>
<evidence type="ECO:0000313" key="12">
    <source>
        <dbReference type="Proteomes" id="UP000477911"/>
    </source>
</evidence>
<dbReference type="InterPro" id="IPR045324">
    <property type="entry name" value="Small_multidrug_res"/>
</dbReference>
<dbReference type="GO" id="GO:0022857">
    <property type="term" value="F:transmembrane transporter activity"/>
    <property type="evidence" value="ECO:0007669"/>
    <property type="project" value="InterPro"/>
</dbReference>
<evidence type="ECO:0000256" key="4">
    <source>
        <dbReference type="ARBA" id="ARBA00022692"/>
    </source>
</evidence>
<evidence type="ECO:0000256" key="3">
    <source>
        <dbReference type="ARBA" id="ARBA00022475"/>
    </source>
</evidence>
<evidence type="ECO:0000313" key="11">
    <source>
        <dbReference type="EMBL" id="MXN17822.1"/>
    </source>
</evidence>
<feature type="transmembrane region" description="Helical" evidence="10">
    <location>
        <begin position="84"/>
        <end position="102"/>
    </location>
</feature>
<dbReference type="GO" id="GO:1990961">
    <property type="term" value="P:xenobiotic detoxification by transmembrane export across the plasma membrane"/>
    <property type="evidence" value="ECO:0007669"/>
    <property type="project" value="UniProtKB-ARBA"/>
</dbReference>
<dbReference type="Proteomes" id="UP000477911">
    <property type="component" value="Unassembled WGS sequence"/>
</dbReference>
<sequence>MAWVLLAVAGCLEIVWALAMKTSEGFTRIWPTTIMVVALVASLGLLAVAMRSLPLGTSYMVWTGIGAIGTFIAGVLLFGEAMSLSRLVAAGFVLVGIVMFKASA</sequence>
<comment type="similarity">
    <text evidence="7">Belongs to the drug/metabolite transporter (DMT) superfamily. Small multidrug resistance (SMR) (TC 2.A.7.1) family. Gdx/SugE subfamily.</text>
</comment>
<keyword evidence="12" id="KW-1185">Reference proteome</keyword>
<accession>A0A6L7G262</accession>
<dbReference type="PANTHER" id="PTHR30561:SF0">
    <property type="entry name" value="GUANIDINIUM EXPORTER"/>
    <property type="match status" value="1"/>
</dbReference>
<organism evidence="11 12">
    <name type="scientific">Pseudooceanicola albus</name>
    <dbReference type="NCBI Taxonomy" id="2692189"/>
    <lineage>
        <taxon>Bacteria</taxon>
        <taxon>Pseudomonadati</taxon>
        <taxon>Pseudomonadota</taxon>
        <taxon>Alphaproteobacteria</taxon>
        <taxon>Rhodobacterales</taxon>
        <taxon>Paracoccaceae</taxon>
        <taxon>Pseudooceanicola</taxon>
    </lineage>
</organism>
<dbReference type="SUPFAM" id="SSF103481">
    <property type="entry name" value="Multidrug resistance efflux transporter EmrE"/>
    <property type="match status" value="1"/>
</dbReference>
<dbReference type="EMBL" id="WUMU01000006">
    <property type="protein sequence ID" value="MXN17822.1"/>
    <property type="molecule type" value="Genomic_DNA"/>
</dbReference>
<evidence type="ECO:0000256" key="5">
    <source>
        <dbReference type="ARBA" id="ARBA00022989"/>
    </source>
</evidence>
<comment type="subcellular location">
    <subcellularLocation>
        <location evidence="1 9">Cell membrane</location>
        <topology evidence="1 9">Multi-pass membrane protein</topology>
    </subcellularLocation>
</comment>